<proteinExistence type="predicted"/>
<reference evidence="2 3" key="1">
    <citation type="submission" date="2024-02" db="EMBL/GenBank/DDBJ databases">
        <authorList>
            <person name="Vignale AGUSTIN F."/>
            <person name="Sosa J E."/>
            <person name="Modenutti C."/>
        </authorList>
    </citation>
    <scope>NUCLEOTIDE SEQUENCE [LARGE SCALE GENOMIC DNA]</scope>
</reference>
<evidence type="ECO:0000313" key="3">
    <source>
        <dbReference type="Proteomes" id="UP001642360"/>
    </source>
</evidence>
<dbReference type="AlphaFoldDB" id="A0ABC8TL13"/>
<gene>
    <name evidence="2" type="ORF">ILEXP_LOCUS37591</name>
</gene>
<keyword evidence="3" id="KW-1185">Reference proteome</keyword>
<protein>
    <submittedName>
        <fullName evidence="2">Uncharacterized protein</fullName>
    </submittedName>
</protein>
<organism evidence="2 3">
    <name type="scientific">Ilex paraguariensis</name>
    <name type="common">yerba mate</name>
    <dbReference type="NCBI Taxonomy" id="185542"/>
    <lineage>
        <taxon>Eukaryota</taxon>
        <taxon>Viridiplantae</taxon>
        <taxon>Streptophyta</taxon>
        <taxon>Embryophyta</taxon>
        <taxon>Tracheophyta</taxon>
        <taxon>Spermatophyta</taxon>
        <taxon>Magnoliopsida</taxon>
        <taxon>eudicotyledons</taxon>
        <taxon>Gunneridae</taxon>
        <taxon>Pentapetalae</taxon>
        <taxon>asterids</taxon>
        <taxon>campanulids</taxon>
        <taxon>Aquifoliales</taxon>
        <taxon>Aquifoliaceae</taxon>
        <taxon>Ilex</taxon>
    </lineage>
</organism>
<feature type="compositionally biased region" description="Basic and acidic residues" evidence="1">
    <location>
        <begin position="79"/>
        <end position="89"/>
    </location>
</feature>
<feature type="region of interest" description="Disordered" evidence="1">
    <location>
        <begin position="1"/>
        <end position="20"/>
    </location>
</feature>
<sequence>MVGGDQNVTGRRARQINTSLEDSQNRLERCQKIARENQNACHQRIVETLSNDGRGKSECCWSMAEIDRNVARRWAEEIGMMPKDRKDKSNGWSKQNEMSAKQVRTLLVDG</sequence>
<name>A0ABC8TL13_9AQUA</name>
<accession>A0ABC8TL13</accession>
<dbReference type="Proteomes" id="UP001642360">
    <property type="component" value="Unassembled WGS sequence"/>
</dbReference>
<comment type="caution">
    <text evidence="2">The sequence shown here is derived from an EMBL/GenBank/DDBJ whole genome shotgun (WGS) entry which is preliminary data.</text>
</comment>
<evidence type="ECO:0000256" key="1">
    <source>
        <dbReference type="SAM" id="MobiDB-lite"/>
    </source>
</evidence>
<evidence type="ECO:0000313" key="2">
    <source>
        <dbReference type="EMBL" id="CAK9168250.1"/>
    </source>
</evidence>
<feature type="compositionally biased region" description="Polar residues" evidence="1">
    <location>
        <begin position="90"/>
        <end position="99"/>
    </location>
</feature>
<dbReference type="EMBL" id="CAUOFW020005046">
    <property type="protein sequence ID" value="CAK9168250.1"/>
    <property type="molecule type" value="Genomic_DNA"/>
</dbReference>
<feature type="region of interest" description="Disordered" evidence="1">
    <location>
        <begin position="79"/>
        <end position="110"/>
    </location>
</feature>